<evidence type="ECO:0000256" key="2">
    <source>
        <dbReference type="ARBA" id="ARBA00023002"/>
    </source>
</evidence>
<protein>
    <submittedName>
        <fullName evidence="4">Short chain dehydrogenase</fullName>
    </submittedName>
</protein>
<keyword evidence="2" id="KW-0560">Oxidoreductase</keyword>
<organism evidence="4 5">
    <name type="scientific">Actinocatenispora rupis</name>
    <dbReference type="NCBI Taxonomy" id="519421"/>
    <lineage>
        <taxon>Bacteria</taxon>
        <taxon>Bacillati</taxon>
        <taxon>Actinomycetota</taxon>
        <taxon>Actinomycetes</taxon>
        <taxon>Micromonosporales</taxon>
        <taxon>Micromonosporaceae</taxon>
        <taxon>Actinocatenispora</taxon>
    </lineage>
</organism>
<dbReference type="FunFam" id="3.40.50.720:FF:000084">
    <property type="entry name" value="Short-chain dehydrogenase reductase"/>
    <property type="match status" value="1"/>
</dbReference>
<dbReference type="Gene3D" id="3.40.50.720">
    <property type="entry name" value="NAD(P)-binding Rossmann-like Domain"/>
    <property type="match status" value="1"/>
</dbReference>
<dbReference type="PANTHER" id="PTHR24321:SF11">
    <property type="entry name" value="BLR0893 PROTEIN"/>
    <property type="match status" value="1"/>
</dbReference>
<dbReference type="SUPFAM" id="SSF51735">
    <property type="entry name" value="NAD(P)-binding Rossmann-fold domains"/>
    <property type="match status" value="1"/>
</dbReference>
<dbReference type="Proteomes" id="UP000612808">
    <property type="component" value="Unassembled WGS sequence"/>
</dbReference>
<dbReference type="AlphaFoldDB" id="A0A8J3JFH5"/>
<dbReference type="PANTHER" id="PTHR24321">
    <property type="entry name" value="DEHYDROGENASES, SHORT CHAIN"/>
    <property type="match status" value="1"/>
</dbReference>
<gene>
    <name evidence="4" type="ORF">Aru02nite_63660</name>
</gene>
<sequence>MSELLADKTVLVTGAANGIGAASAERFAAHGARVVLVDVDADHGEANAEAIRTAGGDATFVRGDVSSAADVKAFLAAAVDRYGRIDAALNNAGIEETGTPFHESSEDGWDALHAVNLKGVFLCMKYEIRQMLAQGGGTIVNMASVAGLIGLPLGIGTYAATKHGVVGLTRTAAIEYARQGIRVNAVCPGVVRTAMLDSAINAGMFTPEEAAALHPTGALLSPRDVAETAAWLCSDVSGGMTGQAVAVDAGMTAG</sequence>
<keyword evidence="5" id="KW-1185">Reference proteome</keyword>
<dbReference type="SMART" id="SM00822">
    <property type="entry name" value="PKS_KR"/>
    <property type="match status" value="1"/>
</dbReference>
<dbReference type="InterPro" id="IPR002347">
    <property type="entry name" value="SDR_fam"/>
</dbReference>
<dbReference type="GO" id="GO:0016491">
    <property type="term" value="F:oxidoreductase activity"/>
    <property type="evidence" value="ECO:0007669"/>
    <property type="project" value="UniProtKB-KW"/>
</dbReference>
<dbReference type="PRINTS" id="PR00081">
    <property type="entry name" value="GDHRDH"/>
</dbReference>
<feature type="domain" description="Ketoreductase" evidence="3">
    <location>
        <begin position="8"/>
        <end position="203"/>
    </location>
</feature>
<dbReference type="Pfam" id="PF13561">
    <property type="entry name" value="adh_short_C2"/>
    <property type="match status" value="1"/>
</dbReference>
<dbReference type="CDD" id="cd05233">
    <property type="entry name" value="SDR_c"/>
    <property type="match status" value="1"/>
</dbReference>
<dbReference type="InterPro" id="IPR036291">
    <property type="entry name" value="NAD(P)-bd_dom_sf"/>
</dbReference>
<evidence type="ECO:0000313" key="4">
    <source>
        <dbReference type="EMBL" id="GID15477.1"/>
    </source>
</evidence>
<name>A0A8J3JFH5_9ACTN</name>
<evidence type="ECO:0000259" key="3">
    <source>
        <dbReference type="SMART" id="SM00822"/>
    </source>
</evidence>
<reference evidence="4" key="1">
    <citation type="submission" date="2021-01" db="EMBL/GenBank/DDBJ databases">
        <title>Whole genome shotgun sequence of Actinocatenispora rupis NBRC 107355.</title>
        <authorList>
            <person name="Komaki H."/>
            <person name="Tamura T."/>
        </authorList>
    </citation>
    <scope>NUCLEOTIDE SEQUENCE</scope>
    <source>
        <strain evidence="4">NBRC 107355</strain>
    </source>
</reference>
<dbReference type="EMBL" id="BOMB01000043">
    <property type="protein sequence ID" value="GID15477.1"/>
    <property type="molecule type" value="Genomic_DNA"/>
</dbReference>
<comment type="similarity">
    <text evidence="1">Belongs to the short-chain dehydrogenases/reductases (SDR) family.</text>
</comment>
<dbReference type="NCBIfam" id="NF005559">
    <property type="entry name" value="PRK07231.1"/>
    <property type="match status" value="1"/>
</dbReference>
<evidence type="ECO:0000256" key="1">
    <source>
        <dbReference type="ARBA" id="ARBA00006484"/>
    </source>
</evidence>
<proteinExistence type="inferred from homology"/>
<dbReference type="PROSITE" id="PS00061">
    <property type="entry name" value="ADH_SHORT"/>
    <property type="match status" value="1"/>
</dbReference>
<comment type="caution">
    <text evidence="4">The sequence shown here is derived from an EMBL/GenBank/DDBJ whole genome shotgun (WGS) entry which is preliminary data.</text>
</comment>
<dbReference type="InterPro" id="IPR057326">
    <property type="entry name" value="KR_dom"/>
</dbReference>
<accession>A0A8J3JFH5</accession>
<evidence type="ECO:0000313" key="5">
    <source>
        <dbReference type="Proteomes" id="UP000612808"/>
    </source>
</evidence>
<dbReference type="RefSeq" id="WP_203663815.1">
    <property type="nucleotide sequence ID" value="NZ_BAAAZM010000022.1"/>
</dbReference>
<dbReference type="InterPro" id="IPR020904">
    <property type="entry name" value="Sc_DH/Rdtase_CS"/>
</dbReference>
<dbReference type="PRINTS" id="PR00080">
    <property type="entry name" value="SDRFAMILY"/>
</dbReference>